<accession>A0A1X0NZM3</accession>
<evidence type="ECO:0000313" key="3">
    <source>
        <dbReference type="EMBL" id="ORC89998.1"/>
    </source>
</evidence>
<proteinExistence type="predicted"/>
<dbReference type="EMBL" id="NBCO01000010">
    <property type="protein sequence ID" value="ORC89998.1"/>
    <property type="molecule type" value="Genomic_DNA"/>
</dbReference>
<feature type="coiled-coil region" evidence="1">
    <location>
        <begin position="55"/>
        <end position="89"/>
    </location>
</feature>
<feature type="signal peptide" evidence="2">
    <location>
        <begin position="1"/>
        <end position="24"/>
    </location>
</feature>
<dbReference type="VEuPathDB" id="TriTrypDB:TM35_000102660"/>
<sequence>MFVQLRRVVYLLVVLQCCLYVVSAADAQEFEQARNRLQAVVNEVVSRSAVREKWLEERRSALEACETDYKEAEAVVNEIKILMAAIKEKVKGETIPDAPSRLQEEVVELVSRAIEIIPRAEKASTNCDASYKKALNTERLLKLIPEGMEEDLQELKKALTTFGSVSASEENKDIKEKELRFAYATYYKLFNISQDFTSLDAKLLGCNIFAKMNGKEADDAKNKLTAMIGNHGETVKQLQQRKEQAKKAYRERQEAAQRRRNMERRKWLRWG</sequence>
<feature type="chain" id="PRO_5012552341" evidence="2">
    <location>
        <begin position="25"/>
        <end position="271"/>
    </location>
</feature>
<evidence type="ECO:0000313" key="4">
    <source>
        <dbReference type="Proteomes" id="UP000192257"/>
    </source>
</evidence>
<dbReference type="GeneID" id="39984537"/>
<comment type="caution">
    <text evidence="3">The sequence shown here is derived from an EMBL/GenBank/DDBJ whole genome shotgun (WGS) entry which is preliminary data.</text>
</comment>
<evidence type="ECO:0000256" key="1">
    <source>
        <dbReference type="SAM" id="Coils"/>
    </source>
</evidence>
<feature type="coiled-coil region" evidence="1">
    <location>
        <begin position="228"/>
        <end position="266"/>
    </location>
</feature>
<dbReference type="Proteomes" id="UP000192257">
    <property type="component" value="Unassembled WGS sequence"/>
</dbReference>
<keyword evidence="1" id="KW-0175">Coiled coil</keyword>
<name>A0A1X0NZM3_9TRYP</name>
<dbReference type="RefSeq" id="XP_028884064.1">
    <property type="nucleotide sequence ID" value="XM_029024757.1"/>
</dbReference>
<keyword evidence="2" id="KW-0732">Signal</keyword>
<organism evidence="3 4">
    <name type="scientific">Trypanosoma theileri</name>
    <dbReference type="NCBI Taxonomy" id="67003"/>
    <lineage>
        <taxon>Eukaryota</taxon>
        <taxon>Discoba</taxon>
        <taxon>Euglenozoa</taxon>
        <taxon>Kinetoplastea</taxon>
        <taxon>Metakinetoplastina</taxon>
        <taxon>Trypanosomatida</taxon>
        <taxon>Trypanosomatidae</taxon>
        <taxon>Trypanosoma</taxon>
    </lineage>
</organism>
<keyword evidence="4" id="KW-1185">Reference proteome</keyword>
<protein>
    <submittedName>
        <fullName evidence="3">Uncharacterized protein</fullName>
    </submittedName>
</protein>
<gene>
    <name evidence="3" type="ORF">TM35_000102660</name>
</gene>
<reference evidence="3 4" key="1">
    <citation type="submission" date="2017-03" db="EMBL/GenBank/DDBJ databases">
        <title>An alternative strategy for trypanosome survival in the mammalian bloodstream revealed through genome and transcriptome analysis of the ubiquitous bovine parasite Trypanosoma (Megatrypanum) theileri.</title>
        <authorList>
            <person name="Kelly S."/>
            <person name="Ivens A."/>
            <person name="Mott A."/>
            <person name="O'Neill E."/>
            <person name="Emms D."/>
            <person name="Macleod O."/>
            <person name="Voorheis P."/>
            <person name="Matthews J."/>
            <person name="Matthews K."/>
            <person name="Carrington M."/>
        </authorList>
    </citation>
    <scope>NUCLEOTIDE SEQUENCE [LARGE SCALE GENOMIC DNA]</scope>
    <source>
        <strain evidence="3">Edinburgh</strain>
    </source>
</reference>
<evidence type="ECO:0000256" key="2">
    <source>
        <dbReference type="SAM" id="SignalP"/>
    </source>
</evidence>
<dbReference type="AlphaFoldDB" id="A0A1X0NZM3"/>